<dbReference type="Pfam" id="PF00017">
    <property type="entry name" value="SH2"/>
    <property type="match status" value="1"/>
</dbReference>
<dbReference type="PaxDb" id="10029-XP_007623828.1"/>
<dbReference type="PANTHER" id="PTHR11034">
    <property type="entry name" value="N-MYC DOWNSTREAM REGULATED"/>
    <property type="match status" value="1"/>
</dbReference>
<evidence type="ECO:0000256" key="9">
    <source>
        <dbReference type="ARBA" id="ARBA00022999"/>
    </source>
</evidence>
<dbReference type="PROSITE" id="PS50002">
    <property type="entry name" value="SH3"/>
    <property type="match status" value="1"/>
</dbReference>
<dbReference type="STRING" id="10029.G3GXW5"/>
<evidence type="ECO:0000256" key="6">
    <source>
        <dbReference type="ARBA" id="ARBA00022490"/>
    </source>
</evidence>
<dbReference type="GO" id="GO:0051301">
    <property type="term" value="P:cell division"/>
    <property type="evidence" value="ECO:0007669"/>
    <property type="project" value="InterPro"/>
</dbReference>
<evidence type="ECO:0000256" key="1">
    <source>
        <dbReference type="ARBA" id="ARBA00004236"/>
    </source>
</evidence>
<keyword evidence="4 17" id="KW-0728">SH3 domain</keyword>
<keyword evidence="8" id="KW-0519">Myristate</keyword>
<comment type="similarity">
    <text evidence="3">Belongs to the NDRG family.</text>
</comment>
<dbReference type="PROSITE" id="PS50001">
    <property type="entry name" value="SH2"/>
    <property type="match status" value="1"/>
</dbReference>
<organism evidence="21 22">
    <name type="scientific">Cricetulus griseus</name>
    <name type="common">Chinese hamster</name>
    <name type="synonym">Cricetulus barabensis griseus</name>
    <dbReference type="NCBI Taxonomy" id="10029"/>
    <lineage>
        <taxon>Eukaryota</taxon>
        <taxon>Metazoa</taxon>
        <taxon>Chordata</taxon>
        <taxon>Craniata</taxon>
        <taxon>Vertebrata</taxon>
        <taxon>Euteleostomi</taxon>
        <taxon>Mammalia</taxon>
        <taxon>Eutheria</taxon>
        <taxon>Euarchontoglires</taxon>
        <taxon>Glires</taxon>
        <taxon>Rodentia</taxon>
        <taxon>Myomorpha</taxon>
        <taxon>Muroidea</taxon>
        <taxon>Cricetidae</taxon>
        <taxon>Cricetinae</taxon>
        <taxon>Cricetulus</taxon>
    </lineage>
</organism>
<dbReference type="InterPro" id="IPR001452">
    <property type="entry name" value="SH3_domain"/>
</dbReference>
<dbReference type="InterPro" id="IPR036860">
    <property type="entry name" value="SH2_dom_sf"/>
</dbReference>
<dbReference type="InterPro" id="IPR035052">
    <property type="entry name" value="SLAP_SH2"/>
</dbReference>
<evidence type="ECO:0000256" key="2">
    <source>
        <dbReference type="ARBA" id="ARBA00004541"/>
    </source>
</evidence>
<comment type="function">
    <text evidence="13">Adapter protein, which negatively regulates T-cell receptor (TCR) signaling. Inhibits T-cell antigen-receptor induced activation of nuclear factor of activated T-cells. May act by linking signaling proteins such as ZAP70 with CBL, leading to a CBL dependent degradation of signaling proteins.</text>
</comment>
<dbReference type="SUPFAM" id="SSF53474">
    <property type="entry name" value="alpha/beta-Hydrolases"/>
    <property type="match status" value="2"/>
</dbReference>
<evidence type="ECO:0000259" key="19">
    <source>
        <dbReference type="PROSITE" id="PS50001"/>
    </source>
</evidence>
<dbReference type="Pfam" id="PF03096">
    <property type="entry name" value="Ndr"/>
    <property type="match status" value="2"/>
</dbReference>
<comment type="subcellular location">
    <subcellularLocation>
        <location evidence="1">Cell membrane</location>
    </subcellularLocation>
    <subcellularLocation>
        <location evidence="2">Cytoplasmic vesicle</location>
    </subcellularLocation>
</comment>
<dbReference type="InterPro" id="IPR036028">
    <property type="entry name" value="SH3-like_dom_sf"/>
</dbReference>
<reference evidence="22" key="1">
    <citation type="journal article" date="2011" name="Nat. Biotechnol.">
        <title>The genomic sequence of the Chinese hamster ovary (CHO)-K1 cell line.</title>
        <authorList>
            <person name="Xu X."/>
            <person name="Nagarajan H."/>
            <person name="Lewis N.E."/>
            <person name="Pan S."/>
            <person name="Cai Z."/>
            <person name="Liu X."/>
            <person name="Chen W."/>
            <person name="Xie M."/>
            <person name="Wang W."/>
            <person name="Hammond S."/>
            <person name="Andersen M.R."/>
            <person name="Neff N."/>
            <person name="Passarelli B."/>
            <person name="Koh W."/>
            <person name="Fan H.C."/>
            <person name="Wang J."/>
            <person name="Gui Y."/>
            <person name="Lee K.H."/>
            <person name="Betenbaugh M.J."/>
            <person name="Quake S.R."/>
            <person name="Famili I."/>
            <person name="Palsson B.O."/>
            <person name="Wang J."/>
        </authorList>
    </citation>
    <scope>NUCLEOTIDE SEQUENCE [LARGE SCALE GENOMIC DNA]</scope>
    <source>
        <strain evidence="22">CHO K1 cell line</strain>
    </source>
</reference>
<evidence type="ECO:0000313" key="21">
    <source>
        <dbReference type="EMBL" id="EGV97968.1"/>
    </source>
</evidence>
<dbReference type="Pfam" id="PF08202">
    <property type="entry name" value="MIS13"/>
    <property type="match status" value="1"/>
</dbReference>
<evidence type="ECO:0000256" key="4">
    <source>
        <dbReference type="ARBA" id="ARBA00022443"/>
    </source>
</evidence>
<dbReference type="SMART" id="SM00252">
    <property type="entry name" value="SH2"/>
    <property type="match status" value="1"/>
</dbReference>
<feature type="domain" description="SH2" evidence="19">
    <location>
        <begin position="894"/>
        <end position="991"/>
    </location>
</feature>
<keyword evidence="7" id="KW-0597">Phosphoprotein</keyword>
<dbReference type="SUPFAM" id="SSF50044">
    <property type="entry name" value="SH3-domain"/>
    <property type="match status" value="1"/>
</dbReference>
<evidence type="ECO:0000256" key="17">
    <source>
        <dbReference type="PROSITE-ProRule" id="PRU00192"/>
    </source>
</evidence>
<feature type="compositionally biased region" description="Low complexity" evidence="18">
    <location>
        <begin position="616"/>
        <end position="632"/>
    </location>
</feature>
<feature type="region of interest" description="Disordered" evidence="18">
    <location>
        <begin position="1"/>
        <end position="27"/>
    </location>
</feature>
<evidence type="ECO:0000256" key="10">
    <source>
        <dbReference type="ARBA" id="ARBA00023136"/>
    </source>
</evidence>
<evidence type="ECO:0000256" key="18">
    <source>
        <dbReference type="SAM" id="MobiDB-lite"/>
    </source>
</evidence>
<dbReference type="InterPro" id="IPR013218">
    <property type="entry name" value="Dsn1/Mis13"/>
</dbReference>
<evidence type="ECO:0000256" key="7">
    <source>
        <dbReference type="ARBA" id="ARBA00022553"/>
    </source>
</evidence>
<dbReference type="GO" id="GO:0005886">
    <property type="term" value="C:plasma membrane"/>
    <property type="evidence" value="ECO:0007669"/>
    <property type="project" value="UniProtKB-SubCell"/>
</dbReference>
<dbReference type="GO" id="GO:0007059">
    <property type="term" value="P:chromosome segregation"/>
    <property type="evidence" value="ECO:0007669"/>
    <property type="project" value="InterPro"/>
</dbReference>
<dbReference type="eggNOG" id="ENOG502S0JV">
    <property type="taxonomic scope" value="Eukaryota"/>
</dbReference>
<keyword evidence="9 16" id="KW-0727">SH2 domain</keyword>
<feature type="domain" description="SH3" evidence="20">
    <location>
        <begin position="832"/>
        <end position="892"/>
    </location>
</feature>
<evidence type="ECO:0000256" key="12">
    <source>
        <dbReference type="ARBA" id="ARBA00023329"/>
    </source>
</evidence>
<dbReference type="SMART" id="SM00326">
    <property type="entry name" value="SH3"/>
    <property type="match status" value="1"/>
</dbReference>
<dbReference type="FunFam" id="3.30.505.10:FF:000064">
    <property type="entry name" value="src-like-adapter 2 isoform X2"/>
    <property type="match status" value="1"/>
</dbReference>
<protein>
    <recommendedName>
        <fullName evidence="14">Src-like-adapter 2</fullName>
    </recommendedName>
    <alternativeName>
        <fullName evidence="15">Src-like adapter protein 2</fullName>
    </alternativeName>
</protein>
<keyword evidence="12" id="KW-0968">Cytoplasmic vesicle</keyword>
<proteinExistence type="inferred from homology"/>
<dbReference type="GO" id="GO:0012505">
    <property type="term" value="C:endomembrane system"/>
    <property type="evidence" value="ECO:0007669"/>
    <property type="project" value="UniProtKB-ARBA"/>
</dbReference>
<keyword evidence="6" id="KW-0963">Cytoplasm</keyword>
<dbReference type="Gene3D" id="3.30.505.10">
    <property type="entry name" value="SH2 domain"/>
    <property type="match status" value="1"/>
</dbReference>
<feature type="region of interest" description="Disordered" evidence="18">
    <location>
        <begin position="612"/>
        <end position="641"/>
    </location>
</feature>
<dbReference type="CDD" id="cd10344">
    <property type="entry name" value="SH2_SLAP"/>
    <property type="match status" value="1"/>
</dbReference>
<evidence type="ECO:0000256" key="8">
    <source>
        <dbReference type="ARBA" id="ARBA00022707"/>
    </source>
</evidence>
<evidence type="ECO:0000256" key="5">
    <source>
        <dbReference type="ARBA" id="ARBA00022475"/>
    </source>
</evidence>
<sequence>MTSVTRPEEQEPMMSKTEDRQWQSRLSPLEVLPNSSASLEMTQGIAKEKNHLGCSHPEEGESCDDNHQERLQLRSFHLSPQEQSVRHQDRRQSWRRASMKEINRRKSLAPFHPGITALSSSISLKLAESKRLGALLLSSFQFSVEKLEPFLKSTKDFSLECFRAKVSSLSEELEHFTEKLESDGTLQKCFVEDSKEFSLERQTWDQLLQQYQKEVPPEEMPRGSTETEITEVKVDPTSYLGSSQKEVLNTKPDYQEIVRNQNQVFACMELVMDELQGSVKQLQAFMDESTQYLQQVSVQLTQRLPRPSLLLPLLQLLLTDGPRYRFSVFHSRSPRYWFIPETYLHLAILMDELQDVQLTEIKPLLNDKNGTRNFQDFDCQEHDIETPHGVVHVTIRGLPKGNRPVILTYHDIGLNHKSCFNTFFNFEDMQEITQHFAVCHVDAPGQQEGAPSFPTGYQYPTMDELAEMLPPVLTHLSLKSIIGIGVGAGAYILCRFALNHPELVEGLVLINIDPCAKGWIDWAASKEELQANLDLIQTYRLHIAQDINQENLQLFLGSYNGRRDLEIERPILGQNDNRLKTLKCSTLLVVGDNSPAVEAVVIPSASMTRLARSRTHSTSSSIGSGESPFSRSVTSNQSDGTQESYKSCFNTFFNFEDMQEITQHFAVCHVDAPGQQEGAPSFPTGYQYPSMDELAEMLPRILTYLSLKSIIGIGVGAGAYILCRFALNHPELVEGLVLINIDPCAKGWIDWAASKEELRTNVELIQNYRLRIAQDINQGNLELFLRSYDRRRDLKIKRPKPGQNDNKLKTLKCSTLLVVGDNSPAVEAVVKRNKVTAVALGSFPAGEQTELSLRLGEPLTIVSEDGDWWTVISEVSGREYHIPSVHVAKVSHGWLYEGLSRERAEELLLLPGNPGGAFLIRESQTRRGCYSLSIRLSRPSSWDRIRHYRIQRLDNGWLYISPRLTFPSLQALVDHYSELADDICCVLKEPCVLQKLGPLPGKDIPLPVTVQAASLNWKELDSTLFLEAPASGQASLLSEGLRESLSSYISLTEDNSLDDA</sequence>
<dbReference type="GO" id="GO:0000444">
    <property type="term" value="C:MIS12/MIND type complex"/>
    <property type="evidence" value="ECO:0007669"/>
    <property type="project" value="InterPro"/>
</dbReference>
<keyword evidence="11" id="KW-0449">Lipoprotein</keyword>
<dbReference type="InterPro" id="IPR004142">
    <property type="entry name" value="NDRG"/>
</dbReference>
<gene>
    <name evidence="21" type="ORF">I79_002611</name>
</gene>
<dbReference type="EMBL" id="JH000062">
    <property type="protein sequence ID" value="EGV97968.1"/>
    <property type="molecule type" value="Genomic_DNA"/>
</dbReference>
<dbReference type="InParanoid" id="G3GXW5"/>
<keyword evidence="5" id="KW-1003">Cell membrane</keyword>
<dbReference type="GO" id="GO:0031410">
    <property type="term" value="C:cytoplasmic vesicle"/>
    <property type="evidence" value="ECO:0007669"/>
    <property type="project" value="UniProtKB-SubCell"/>
</dbReference>
<evidence type="ECO:0000256" key="11">
    <source>
        <dbReference type="ARBA" id="ARBA00023288"/>
    </source>
</evidence>
<dbReference type="InterPro" id="IPR029058">
    <property type="entry name" value="AB_hydrolase_fold"/>
</dbReference>
<dbReference type="PRINTS" id="PR00401">
    <property type="entry name" value="SH2DOMAIN"/>
</dbReference>
<dbReference type="Pfam" id="PF00018">
    <property type="entry name" value="SH3_1"/>
    <property type="match status" value="1"/>
</dbReference>
<name>G3GXW5_CRIGR</name>
<dbReference type="SUPFAM" id="SSF55550">
    <property type="entry name" value="SH2 domain"/>
    <property type="match status" value="1"/>
</dbReference>
<evidence type="ECO:0000256" key="3">
    <source>
        <dbReference type="ARBA" id="ARBA00005598"/>
    </source>
</evidence>
<evidence type="ECO:0000256" key="16">
    <source>
        <dbReference type="PROSITE-ProRule" id="PRU00191"/>
    </source>
</evidence>
<evidence type="ECO:0000259" key="20">
    <source>
        <dbReference type="PROSITE" id="PS50002"/>
    </source>
</evidence>
<evidence type="ECO:0000313" key="22">
    <source>
        <dbReference type="Proteomes" id="UP000001075"/>
    </source>
</evidence>
<keyword evidence="10" id="KW-0472">Membrane</keyword>
<accession>G3GXW5</accession>
<evidence type="ECO:0000256" key="14">
    <source>
        <dbReference type="ARBA" id="ARBA00072368"/>
    </source>
</evidence>
<dbReference type="AlphaFoldDB" id="G3GXW5"/>
<evidence type="ECO:0000256" key="15">
    <source>
        <dbReference type="ARBA" id="ARBA00079543"/>
    </source>
</evidence>
<dbReference type="FunFam" id="3.40.50.1820:FF:000006">
    <property type="entry name" value="NDRG family member 3"/>
    <property type="match status" value="1"/>
</dbReference>
<dbReference type="FunFam" id="2.30.30.40:FF:000224">
    <property type="entry name" value="Src like adaptor 2"/>
    <property type="match status" value="1"/>
</dbReference>
<dbReference type="Gene3D" id="3.40.50.1820">
    <property type="entry name" value="alpha/beta hydrolase"/>
    <property type="match status" value="2"/>
</dbReference>
<dbReference type="Proteomes" id="UP000001075">
    <property type="component" value="Unassembled WGS sequence"/>
</dbReference>
<dbReference type="GO" id="GO:0042110">
    <property type="term" value="P:T cell activation"/>
    <property type="evidence" value="ECO:0007669"/>
    <property type="project" value="UniProtKB-ARBA"/>
</dbReference>
<evidence type="ECO:0000256" key="13">
    <source>
        <dbReference type="ARBA" id="ARBA00057545"/>
    </source>
</evidence>
<dbReference type="InterPro" id="IPR000980">
    <property type="entry name" value="SH2"/>
</dbReference>